<evidence type="ECO:0008006" key="2">
    <source>
        <dbReference type="Google" id="ProtNLM"/>
    </source>
</evidence>
<dbReference type="PANTHER" id="PTHR11669">
    <property type="entry name" value="REPLICATION FACTOR C / DNA POLYMERASE III GAMMA-TAU SUBUNIT"/>
    <property type="match status" value="1"/>
</dbReference>
<comment type="caution">
    <text evidence="1">The sequence shown here is derived from an EMBL/GenBank/DDBJ whole genome shotgun (WGS) entry which is preliminary data.</text>
</comment>
<sequence>MSVNLGKIRGQKRAKEALTPIVELLRKEEVDSIFLEFYGPEGVGKLTTALEVAKAVNCESKEEYPCGRCPQCIQIGHLQHPDLFLLMPDMNPDKWAGALKYGELRLFYSPLKQIKIDEIREVEKELWRERPYSGRYRFVIVANGENLNQYAQNAFLKTLEEPYPKTVIIFVVNRPEKIRPTIHSRARKIKFDYLSFRDFTEYFESVDINFSTALLYRITSGSIGVAKRYIATNFLEFRLQLLKSFSEFNLKGFKDTCEAYLNRELGDEKRLSGYVGDIVEFYGSVARDLFLIKNGIHELVINADLKEDLFEFSKKIRSDQIQEMFKIYKEVSLWLKSNVREDVVPYALFAPFLGRDYLSVLRGY</sequence>
<dbReference type="Gene3D" id="3.40.50.300">
    <property type="entry name" value="P-loop containing nucleotide triphosphate hydrolases"/>
    <property type="match status" value="1"/>
</dbReference>
<name>A0A7V3KNH8_UNCW3</name>
<dbReference type="GO" id="GO:0006261">
    <property type="term" value="P:DNA-templated DNA replication"/>
    <property type="evidence" value="ECO:0007669"/>
    <property type="project" value="TreeGrafter"/>
</dbReference>
<proteinExistence type="predicted"/>
<dbReference type="PANTHER" id="PTHR11669:SF8">
    <property type="entry name" value="DNA POLYMERASE III SUBUNIT DELTA"/>
    <property type="match status" value="1"/>
</dbReference>
<dbReference type="AlphaFoldDB" id="A0A7V3KNH8"/>
<evidence type="ECO:0000313" key="1">
    <source>
        <dbReference type="EMBL" id="HGB35934.1"/>
    </source>
</evidence>
<dbReference type="InterPro" id="IPR027417">
    <property type="entry name" value="P-loop_NTPase"/>
</dbReference>
<gene>
    <name evidence="1" type="ORF">ENV38_03410</name>
</gene>
<accession>A0A7V3KNH8</accession>
<protein>
    <recommendedName>
        <fullName evidence="2">DNA polymerase III subunit delta</fullName>
    </recommendedName>
</protein>
<dbReference type="Pfam" id="PF13177">
    <property type="entry name" value="DNA_pol3_delta2"/>
    <property type="match status" value="1"/>
</dbReference>
<dbReference type="SUPFAM" id="SSF52540">
    <property type="entry name" value="P-loop containing nucleoside triphosphate hydrolases"/>
    <property type="match status" value="1"/>
</dbReference>
<organism evidence="1">
    <name type="scientific">candidate division WOR-3 bacterium</name>
    <dbReference type="NCBI Taxonomy" id="2052148"/>
    <lineage>
        <taxon>Bacteria</taxon>
        <taxon>Bacteria division WOR-3</taxon>
    </lineage>
</organism>
<dbReference type="EMBL" id="DTGD01000128">
    <property type="protein sequence ID" value="HGB35934.1"/>
    <property type="molecule type" value="Genomic_DNA"/>
</dbReference>
<dbReference type="InterPro" id="IPR050238">
    <property type="entry name" value="DNA_Rep/Repair_Clamp_Loader"/>
</dbReference>
<reference evidence="1" key="1">
    <citation type="journal article" date="2020" name="mSystems">
        <title>Genome- and Community-Level Interaction Insights into Carbon Utilization and Element Cycling Functions of Hydrothermarchaeota in Hydrothermal Sediment.</title>
        <authorList>
            <person name="Zhou Z."/>
            <person name="Liu Y."/>
            <person name="Xu W."/>
            <person name="Pan J."/>
            <person name="Luo Z.H."/>
            <person name="Li M."/>
        </authorList>
    </citation>
    <scope>NUCLEOTIDE SEQUENCE [LARGE SCALE GENOMIC DNA]</scope>
    <source>
        <strain evidence="1">SpSt-754</strain>
    </source>
</reference>